<sequence>MGLSDSEKAAVASLWERIAPEANKLGAETLTRLFATHPETKSFFGRFDLTPNSQDLLTHGGKILNALGEASKNLSSLNKLQDLHTNKLKVNADHMKLINVCILEVLASHFPGDFNQAAWEKFLTEATGILVSS</sequence>
<dbReference type="Proteomes" id="UP000824782">
    <property type="component" value="Unassembled WGS sequence"/>
</dbReference>
<evidence type="ECO:0000256" key="3">
    <source>
        <dbReference type="ARBA" id="ARBA00022617"/>
    </source>
</evidence>
<keyword evidence="4 7" id="KW-0561">Oxygen transport</keyword>
<name>A0AAV7CG26_ENGPU</name>
<dbReference type="PRINTS" id="PR00612">
    <property type="entry name" value="ALPHAHAEM"/>
</dbReference>
<dbReference type="GO" id="GO:0005833">
    <property type="term" value="C:hemoglobin complex"/>
    <property type="evidence" value="ECO:0007669"/>
    <property type="project" value="InterPro"/>
</dbReference>
<dbReference type="InterPro" id="IPR050056">
    <property type="entry name" value="Hemoglobin_oxygen_transport"/>
</dbReference>
<dbReference type="GO" id="GO:0020037">
    <property type="term" value="F:heme binding"/>
    <property type="evidence" value="ECO:0007669"/>
    <property type="project" value="InterPro"/>
</dbReference>
<dbReference type="GO" id="GO:0043177">
    <property type="term" value="F:organic acid binding"/>
    <property type="evidence" value="ECO:0007669"/>
    <property type="project" value="TreeGrafter"/>
</dbReference>
<comment type="caution">
    <text evidence="9">The sequence shown here is derived from an EMBL/GenBank/DDBJ whole genome shotgun (WGS) entry which is preliminary data.</text>
</comment>
<accession>A0AAV7CG26</accession>
<reference evidence="9" key="1">
    <citation type="thesis" date="2020" institute="ProQuest LLC" country="789 East Eisenhower Parkway, Ann Arbor, MI, USA">
        <title>Comparative Genomics and Chromosome Evolution.</title>
        <authorList>
            <person name="Mudd A.B."/>
        </authorList>
    </citation>
    <scope>NUCLEOTIDE SEQUENCE</scope>
    <source>
        <strain evidence="9">237g6f4</strain>
        <tissue evidence="9">Blood</tissue>
    </source>
</reference>
<keyword evidence="2 7" id="KW-0813">Transport</keyword>
<evidence type="ECO:0000256" key="6">
    <source>
        <dbReference type="ARBA" id="ARBA00023004"/>
    </source>
</evidence>
<dbReference type="GO" id="GO:0005344">
    <property type="term" value="F:oxygen carrier activity"/>
    <property type="evidence" value="ECO:0007669"/>
    <property type="project" value="UniProtKB-KW"/>
</dbReference>
<dbReference type="PRINTS" id="PR00815">
    <property type="entry name" value="PIHAEM"/>
</dbReference>
<keyword evidence="6" id="KW-0408">Iron</keyword>
<dbReference type="InterPro" id="IPR000971">
    <property type="entry name" value="Globin"/>
</dbReference>
<dbReference type="Gene3D" id="1.10.490.10">
    <property type="entry name" value="Globins"/>
    <property type="match status" value="1"/>
</dbReference>
<evidence type="ECO:0000259" key="8">
    <source>
        <dbReference type="PROSITE" id="PS01033"/>
    </source>
</evidence>
<dbReference type="Pfam" id="PF00042">
    <property type="entry name" value="Globin"/>
    <property type="match status" value="1"/>
</dbReference>
<gene>
    <name evidence="9" type="ORF">GDO81_008625</name>
</gene>
<feature type="domain" description="Globin" evidence="8">
    <location>
        <begin position="2"/>
        <end position="133"/>
    </location>
</feature>
<dbReference type="PROSITE" id="PS01033">
    <property type="entry name" value="GLOBIN"/>
    <property type="match status" value="1"/>
</dbReference>
<dbReference type="GO" id="GO:0004601">
    <property type="term" value="F:peroxidase activity"/>
    <property type="evidence" value="ECO:0007669"/>
    <property type="project" value="TreeGrafter"/>
</dbReference>
<comment type="similarity">
    <text evidence="1 7">Belongs to the globin family.</text>
</comment>
<evidence type="ECO:0000256" key="2">
    <source>
        <dbReference type="ARBA" id="ARBA00022448"/>
    </source>
</evidence>
<dbReference type="GO" id="GO:0005506">
    <property type="term" value="F:iron ion binding"/>
    <property type="evidence" value="ECO:0007669"/>
    <property type="project" value="InterPro"/>
</dbReference>
<evidence type="ECO:0000256" key="5">
    <source>
        <dbReference type="ARBA" id="ARBA00022723"/>
    </source>
</evidence>
<protein>
    <recommendedName>
        <fullName evidence="8">Globin domain-containing protein</fullName>
    </recommendedName>
</protein>
<dbReference type="GO" id="GO:0042744">
    <property type="term" value="P:hydrogen peroxide catabolic process"/>
    <property type="evidence" value="ECO:0007669"/>
    <property type="project" value="TreeGrafter"/>
</dbReference>
<dbReference type="InterPro" id="IPR002339">
    <property type="entry name" value="Hemoglobin_pi"/>
</dbReference>
<dbReference type="SUPFAM" id="SSF46458">
    <property type="entry name" value="Globin-like"/>
    <property type="match status" value="1"/>
</dbReference>
<dbReference type="EMBL" id="WNYA01000003">
    <property type="protein sequence ID" value="KAG8583985.1"/>
    <property type="molecule type" value="Genomic_DNA"/>
</dbReference>
<dbReference type="AlphaFoldDB" id="A0AAV7CG26"/>
<dbReference type="InterPro" id="IPR002338">
    <property type="entry name" value="Hemoglobin_a-typ"/>
</dbReference>
<dbReference type="GO" id="GO:0031720">
    <property type="term" value="F:haptoglobin binding"/>
    <property type="evidence" value="ECO:0007669"/>
    <property type="project" value="TreeGrafter"/>
</dbReference>
<evidence type="ECO:0000313" key="10">
    <source>
        <dbReference type="Proteomes" id="UP000824782"/>
    </source>
</evidence>
<evidence type="ECO:0000256" key="1">
    <source>
        <dbReference type="ARBA" id="ARBA00008705"/>
    </source>
</evidence>
<dbReference type="PANTHER" id="PTHR11442">
    <property type="entry name" value="HEMOGLOBIN FAMILY MEMBER"/>
    <property type="match status" value="1"/>
</dbReference>
<keyword evidence="10" id="KW-1185">Reference proteome</keyword>
<organism evidence="9 10">
    <name type="scientific">Engystomops pustulosus</name>
    <name type="common">Tungara frog</name>
    <name type="synonym">Physalaemus pustulosus</name>
    <dbReference type="NCBI Taxonomy" id="76066"/>
    <lineage>
        <taxon>Eukaryota</taxon>
        <taxon>Metazoa</taxon>
        <taxon>Chordata</taxon>
        <taxon>Craniata</taxon>
        <taxon>Vertebrata</taxon>
        <taxon>Euteleostomi</taxon>
        <taxon>Amphibia</taxon>
        <taxon>Batrachia</taxon>
        <taxon>Anura</taxon>
        <taxon>Neobatrachia</taxon>
        <taxon>Hyloidea</taxon>
        <taxon>Leptodactylidae</taxon>
        <taxon>Leiuperinae</taxon>
        <taxon>Engystomops</taxon>
    </lineage>
</organism>
<proteinExistence type="inferred from homology"/>
<evidence type="ECO:0000313" key="9">
    <source>
        <dbReference type="EMBL" id="KAG8583985.1"/>
    </source>
</evidence>
<keyword evidence="3 7" id="KW-0349">Heme</keyword>
<evidence type="ECO:0000256" key="7">
    <source>
        <dbReference type="RuleBase" id="RU000356"/>
    </source>
</evidence>
<dbReference type="GO" id="GO:0019825">
    <property type="term" value="F:oxygen binding"/>
    <property type="evidence" value="ECO:0007669"/>
    <property type="project" value="InterPro"/>
</dbReference>
<dbReference type="PANTHER" id="PTHR11442:SF41">
    <property type="entry name" value="HEMOGLOBIN SUBUNIT ZETA"/>
    <property type="match status" value="1"/>
</dbReference>
<evidence type="ECO:0000256" key="4">
    <source>
        <dbReference type="ARBA" id="ARBA00022621"/>
    </source>
</evidence>
<dbReference type="InterPro" id="IPR012292">
    <property type="entry name" value="Globin/Proto"/>
</dbReference>
<dbReference type="GO" id="GO:0031838">
    <property type="term" value="C:haptoglobin-hemoglobin complex"/>
    <property type="evidence" value="ECO:0007669"/>
    <property type="project" value="TreeGrafter"/>
</dbReference>
<dbReference type="InterPro" id="IPR009050">
    <property type="entry name" value="Globin-like_sf"/>
</dbReference>
<keyword evidence="5" id="KW-0479">Metal-binding</keyword>
<dbReference type="GO" id="GO:0072562">
    <property type="term" value="C:blood microparticle"/>
    <property type="evidence" value="ECO:0007669"/>
    <property type="project" value="TreeGrafter"/>
</dbReference>